<evidence type="ECO:0000313" key="4">
    <source>
        <dbReference type="Proteomes" id="UP001189915"/>
    </source>
</evidence>
<evidence type="ECO:0000313" key="3">
    <source>
        <dbReference type="EMBL" id="CAJ0695180.1"/>
    </source>
</evidence>
<proteinExistence type="predicted"/>
<name>A0AAD2B0I8_9RALS</name>
<organism evidence="3 4">
    <name type="scientific">Ralstonia wenshanensis</name>
    <dbReference type="NCBI Taxonomy" id="2842456"/>
    <lineage>
        <taxon>Bacteria</taxon>
        <taxon>Pseudomonadati</taxon>
        <taxon>Pseudomonadota</taxon>
        <taxon>Betaproteobacteria</taxon>
        <taxon>Burkholderiales</taxon>
        <taxon>Burkholderiaceae</taxon>
        <taxon>Ralstonia</taxon>
    </lineage>
</organism>
<dbReference type="Pfam" id="PF13785">
    <property type="entry name" value="DUF4178"/>
    <property type="match status" value="2"/>
</dbReference>
<dbReference type="Proteomes" id="UP001189915">
    <property type="component" value="Unassembled WGS sequence"/>
</dbReference>
<dbReference type="InterPro" id="IPR025235">
    <property type="entry name" value="DUF4178"/>
</dbReference>
<reference evidence="3 4" key="1">
    <citation type="submission" date="2023-07" db="EMBL/GenBank/DDBJ databases">
        <authorList>
            <person name="Peeters C."/>
        </authorList>
    </citation>
    <scope>NUCLEOTIDE SEQUENCE [LARGE SCALE GENOMIC DNA]</scope>
    <source>
        <strain evidence="3 4">LMG 18091</strain>
    </source>
</reference>
<protein>
    <recommendedName>
        <fullName evidence="2">DUF4178 domain-containing protein</fullName>
    </recommendedName>
</protein>
<feature type="domain" description="DUF4178" evidence="2">
    <location>
        <begin position="299"/>
        <end position="431"/>
    </location>
</feature>
<dbReference type="AlphaFoldDB" id="A0AAD2B0I8"/>
<keyword evidence="4" id="KW-1185">Reference proteome</keyword>
<dbReference type="EMBL" id="CATWAF010000002">
    <property type="protein sequence ID" value="CAJ0695180.1"/>
    <property type="molecule type" value="Genomic_DNA"/>
</dbReference>
<sequence>MTGRHRKPPVFSAQFFAQLNDLTMFHANCPACGAPVELKSAAAVMAVCSFCKSTLLRDGETLSDIGKMSAVLEDYARVQIGTTGRYKSKAFTVVGRIQLRYDAGFWNEWYVLFDDGTDGWLAEASGQVTMTFARGTPANAVAFEALRPGQLYDAEGTQFTLSDVREADCTGGQGELPFRVGEGWHARVADGRREDAFITLDYSDGTAPTLYVGEATTLDVLKCQLLRSDAEIKETAGRVPGKLTNLDCPQCGTSIPFSPGLTGHVLCPGCGATIDAATPRGDIIARARSVPQVVTTLELGDKALIDGLQWQVIGVMRRAVVDGGGEWFEYLLYTPKRGFSWMVETDDGWFRANVLDRWPTQRDGRTAVLDGKVYARDEDYTSRVTYAAGAFNWRVQTGDQTRVVEYTAGEESLAAESDAHELTWSRSTPVSAAQIKAWFGKVVAEPTKSSSSSYMTVAVVACVLLGLLNLVPFFMAPGSVFGITFFAALLLLVPAWLVAKIGGGE</sequence>
<accession>A0AAD2B0I8</accession>
<keyword evidence="1" id="KW-1133">Transmembrane helix</keyword>
<keyword evidence="1" id="KW-0472">Membrane</keyword>
<feature type="transmembrane region" description="Helical" evidence="1">
    <location>
        <begin position="454"/>
        <end position="474"/>
    </location>
</feature>
<evidence type="ECO:0000259" key="2">
    <source>
        <dbReference type="Pfam" id="PF13785"/>
    </source>
</evidence>
<feature type="transmembrane region" description="Helical" evidence="1">
    <location>
        <begin position="480"/>
        <end position="499"/>
    </location>
</feature>
<comment type="caution">
    <text evidence="3">The sequence shown here is derived from an EMBL/GenBank/DDBJ whole genome shotgun (WGS) entry which is preliminary data.</text>
</comment>
<keyword evidence="1" id="KW-0812">Transmembrane</keyword>
<feature type="domain" description="DUF4178" evidence="2">
    <location>
        <begin position="79"/>
        <end position="215"/>
    </location>
</feature>
<gene>
    <name evidence="3" type="ORF">LMG18091_02073</name>
</gene>
<evidence type="ECO:0000256" key="1">
    <source>
        <dbReference type="SAM" id="Phobius"/>
    </source>
</evidence>